<evidence type="ECO:0000313" key="3">
    <source>
        <dbReference type="EMBL" id="KAK0458805.1"/>
    </source>
</evidence>
<dbReference type="GeneID" id="85353130"/>
<dbReference type="RefSeq" id="XP_060331055.1">
    <property type="nucleotide sequence ID" value="XM_060469582.1"/>
</dbReference>
<gene>
    <name evidence="3" type="ORF">EV420DRAFT_1479482</name>
</gene>
<dbReference type="EMBL" id="JAUEPS010000016">
    <property type="protein sequence ID" value="KAK0458805.1"/>
    <property type="molecule type" value="Genomic_DNA"/>
</dbReference>
<name>A0AA39KF40_ARMTA</name>
<sequence length="151" mass="16666">MKLFYLSPSHIGGAFSTCKWNGTVQFTNPGSKPTFPRTCTVNVGSVIILMFGILAGLLVLLIIGLHFRQRETIRRRDMTLNKDEEQEQLLPYITVSAPDSDDRFDPDLDATSPLPLPPTPPKDNADGKSPADALGYGRINDLEPPPPYVKE</sequence>
<dbReference type="Proteomes" id="UP001175211">
    <property type="component" value="Unassembled WGS sequence"/>
</dbReference>
<feature type="region of interest" description="Disordered" evidence="1">
    <location>
        <begin position="94"/>
        <end position="151"/>
    </location>
</feature>
<organism evidence="3 4">
    <name type="scientific">Armillaria tabescens</name>
    <name type="common">Ringless honey mushroom</name>
    <name type="synonym">Agaricus tabescens</name>
    <dbReference type="NCBI Taxonomy" id="1929756"/>
    <lineage>
        <taxon>Eukaryota</taxon>
        <taxon>Fungi</taxon>
        <taxon>Dikarya</taxon>
        <taxon>Basidiomycota</taxon>
        <taxon>Agaricomycotina</taxon>
        <taxon>Agaricomycetes</taxon>
        <taxon>Agaricomycetidae</taxon>
        <taxon>Agaricales</taxon>
        <taxon>Marasmiineae</taxon>
        <taxon>Physalacriaceae</taxon>
        <taxon>Desarmillaria</taxon>
    </lineage>
</organism>
<comment type="caution">
    <text evidence="3">The sequence shown here is derived from an EMBL/GenBank/DDBJ whole genome shotgun (WGS) entry which is preliminary data.</text>
</comment>
<keyword evidence="2" id="KW-0812">Transmembrane</keyword>
<dbReference type="AlphaFoldDB" id="A0AA39KF40"/>
<keyword evidence="2" id="KW-1133">Transmembrane helix</keyword>
<proteinExistence type="predicted"/>
<protein>
    <submittedName>
        <fullName evidence="3">Uncharacterized protein</fullName>
    </submittedName>
</protein>
<evidence type="ECO:0000256" key="2">
    <source>
        <dbReference type="SAM" id="Phobius"/>
    </source>
</evidence>
<evidence type="ECO:0000256" key="1">
    <source>
        <dbReference type="SAM" id="MobiDB-lite"/>
    </source>
</evidence>
<reference evidence="3" key="1">
    <citation type="submission" date="2023-06" db="EMBL/GenBank/DDBJ databases">
        <authorList>
            <consortium name="Lawrence Berkeley National Laboratory"/>
            <person name="Ahrendt S."/>
            <person name="Sahu N."/>
            <person name="Indic B."/>
            <person name="Wong-Bajracharya J."/>
            <person name="Merenyi Z."/>
            <person name="Ke H.-M."/>
            <person name="Monk M."/>
            <person name="Kocsube S."/>
            <person name="Drula E."/>
            <person name="Lipzen A."/>
            <person name="Balint B."/>
            <person name="Henrissat B."/>
            <person name="Andreopoulos B."/>
            <person name="Martin F.M."/>
            <person name="Harder C.B."/>
            <person name="Rigling D."/>
            <person name="Ford K.L."/>
            <person name="Foster G.D."/>
            <person name="Pangilinan J."/>
            <person name="Papanicolaou A."/>
            <person name="Barry K."/>
            <person name="LaButti K."/>
            <person name="Viragh M."/>
            <person name="Koriabine M."/>
            <person name="Yan M."/>
            <person name="Riley R."/>
            <person name="Champramary S."/>
            <person name="Plett K.L."/>
            <person name="Tsai I.J."/>
            <person name="Slot J."/>
            <person name="Sipos G."/>
            <person name="Plett J."/>
            <person name="Nagy L.G."/>
            <person name="Grigoriev I.V."/>
        </authorList>
    </citation>
    <scope>NUCLEOTIDE SEQUENCE</scope>
    <source>
        <strain evidence="3">CCBAS 213</strain>
    </source>
</reference>
<evidence type="ECO:0000313" key="4">
    <source>
        <dbReference type="Proteomes" id="UP001175211"/>
    </source>
</evidence>
<keyword evidence="4" id="KW-1185">Reference proteome</keyword>
<keyword evidence="2" id="KW-0472">Membrane</keyword>
<accession>A0AA39KF40</accession>
<feature type="transmembrane region" description="Helical" evidence="2">
    <location>
        <begin position="43"/>
        <end position="67"/>
    </location>
</feature>